<keyword evidence="4 5" id="KW-0539">Nucleus</keyword>
<feature type="region of interest" description="Disordered" evidence="7">
    <location>
        <begin position="1"/>
        <end position="86"/>
    </location>
</feature>
<dbReference type="InterPro" id="IPR020479">
    <property type="entry name" value="HD_metazoa"/>
</dbReference>
<evidence type="ECO:0000256" key="1">
    <source>
        <dbReference type="ARBA" id="ARBA00004123"/>
    </source>
</evidence>
<dbReference type="STRING" id="70415.A0A5S6R2G8"/>
<dbReference type="PRINTS" id="PR00024">
    <property type="entry name" value="HOMEOBOX"/>
</dbReference>
<dbReference type="InterPro" id="IPR050848">
    <property type="entry name" value="Homeobox_TF"/>
</dbReference>
<name>A0A5S6R2G8_TRIMR</name>
<dbReference type="PANTHER" id="PTHR24333">
    <property type="entry name" value="HOMEO BOX HB9 LIKE A-RELATED"/>
    <property type="match status" value="1"/>
</dbReference>
<dbReference type="GO" id="GO:0000981">
    <property type="term" value="F:DNA-binding transcription factor activity, RNA polymerase II-specific"/>
    <property type="evidence" value="ECO:0007669"/>
    <property type="project" value="InterPro"/>
</dbReference>
<evidence type="ECO:0000256" key="4">
    <source>
        <dbReference type="ARBA" id="ARBA00023242"/>
    </source>
</evidence>
<feature type="region of interest" description="Disordered" evidence="7">
    <location>
        <begin position="102"/>
        <end position="164"/>
    </location>
</feature>
<organism evidence="9 10">
    <name type="scientific">Trichuris muris</name>
    <name type="common">Mouse whipworm</name>
    <dbReference type="NCBI Taxonomy" id="70415"/>
    <lineage>
        <taxon>Eukaryota</taxon>
        <taxon>Metazoa</taxon>
        <taxon>Ecdysozoa</taxon>
        <taxon>Nematoda</taxon>
        <taxon>Enoplea</taxon>
        <taxon>Dorylaimia</taxon>
        <taxon>Trichinellida</taxon>
        <taxon>Trichuridae</taxon>
        <taxon>Trichuris</taxon>
    </lineage>
</organism>
<sequence length="359" mass="38240">MNPQLHAAAEQGPPPFTDDRTVDEPNRKPRCRPGACSLKGYSSDGVEVDRSMIDHPDEEAKLPDRDEMCRPVAGSSAKAMGSIKPASSFRIQDILENGEGEFLNGQSHLHSSSPAVGPSSPVGSDRPRSYSNSTSADGDATHDSSGEDGRLTVAPGEKCKKPRKARTAFTDLQLQTLEKSFERKKYLSVQDRFDLAAKLNLTDTQVKTWYQNRRTKWKRQTAVSLELLAEVGNYAAFHRAFSASPYWNASLAAGSGGGAGGGQSSFGMYLNGSGFAPSTDVCMAAAGLAHTMALQGQQQATMALGSGGPILCNSRAHIASRPESLPGPIALSPVNPLFSSRPLFSTAIAMPLGVIKSER</sequence>
<reference evidence="10" key="1">
    <citation type="submission" date="2019-12" db="UniProtKB">
        <authorList>
            <consortium name="WormBaseParasite"/>
        </authorList>
    </citation>
    <scope>IDENTIFICATION</scope>
</reference>
<evidence type="ECO:0000256" key="6">
    <source>
        <dbReference type="RuleBase" id="RU000682"/>
    </source>
</evidence>
<evidence type="ECO:0000313" key="9">
    <source>
        <dbReference type="Proteomes" id="UP000046395"/>
    </source>
</evidence>
<evidence type="ECO:0000256" key="2">
    <source>
        <dbReference type="ARBA" id="ARBA00023125"/>
    </source>
</evidence>
<dbReference type="AlphaFoldDB" id="A0A5S6R2G8"/>
<feature type="compositionally biased region" description="Low complexity" evidence="7">
    <location>
        <begin position="111"/>
        <end position="124"/>
    </location>
</feature>
<keyword evidence="2 5" id="KW-0238">DNA-binding</keyword>
<feature type="domain" description="Homeobox" evidence="8">
    <location>
        <begin position="160"/>
        <end position="220"/>
    </location>
</feature>
<dbReference type="Proteomes" id="UP000046395">
    <property type="component" value="Unassembled WGS sequence"/>
</dbReference>
<feature type="compositionally biased region" description="Basic and acidic residues" evidence="7">
    <location>
        <begin position="47"/>
        <end position="69"/>
    </location>
</feature>
<proteinExistence type="predicted"/>
<dbReference type="CDD" id="cd00086">
    <property type="entry name" value="homeodomain"/>
    <property type="match status" value="1"/>
</dbReference>
<dbReference type="SMART" id="SM00389">
    <property type="entry name" value="HOX"/>
    <property type="match status" value="1"/>
</dbReference>
<dbReference type="GO" id="GO:0003677">
    <property type="term" value="F:DNA binding"/>
    <property type="evidence" value="ECO:0007669"/>
    <property type="project" value="UniProtKB-UniRule"/>
</dbReference>
<evidence type="ECO:0000256" key="3">
    <source>
        <dbReference type="ARBA" id="ARBA00023155"/>
    </source>
</evidence>
<dbReference type="PROSITE" id="PS50071">
    <property type="entry name" value="HOMEOBOX_2"/>
    <property type="match status" value="1"/>
</dbReference>
<keyword evidence="3 5" id="KW-0371">Homeobox</keyword>
<evidence type="ECO:0000256" key="7">
    <source>
        <dbReference type="SAM" id="MobiDB-lite"/>
    </source>
</evidence>
<dbReference type="SUPFAM" id="SSF46689">
    <property type="entry name" value="Homeodomain-like"/>
    <property type="match status" value="1"/>
</dbReference>
<feature type="compositionally biased region" description="Basic and acidic residues" evidence="7">
    <location>
        <begin position="139"/>
        <end position="150"/>
    </location>
</feature>
<keyword evidence="9" id="KW-1185">Reference proteome</keyword>
<dbReference type="PANTHER" id="PTHR24333:SF5">
    <property type="entry name" value="VENT HOMEOBOX"/>
    <property type="match status" value="1"/>
</dbReference>
<dbReference type="InterPro" id="IPR001356">
    <property type="entry name" value="HD"/>
</dbReference>
<dbReference type="Pfam" id="PF00046">
    <property type="entry name" value="Homeodomain"/>
    <property type="match status" value="1"/>
</dbReference>
<dbReference type="WBParaSite" id="TMUE_3000013675.1">
    <property type="protein sequence ID" value="TMUE_3000013675.1"/>
    <property type="gene ID" value="WBGene00291128"/>
</dbReference>
<dbReference type="PROSITE" id="PS00027">
    <property type="entry name" value="HOMEOBOX_1"/>
    <property type="match status" value="1"/>
</dbReference>
<dbReference type="InterPro" id="IPR017970">
    <property type="entry name" value="Homeobox_CS"/>
</dbReference>
<feature type="compositionally biased region" description="Basic and acidic residues" evidence="7">
    <location>
        <begin position="17"/>
        <end position="27"/>
    </location>
</feature>
<evidence type="ECO:0000259" key="8">
    <source>
        <dbReference type="PROSITE" id="PS50071"/>
    </source>
</evidence>
<protein>
    <submittedName>
        <fullName evidence="10">Homeobox domain-containing protein</fullName>
    </submittedName>
</protein>
<evidence type="ECO:0000313" key="10">
    <source>
        <dbReference type="WBParaSite" id="TMUE_3000013675.1"/>
    </source>
</evidence>
<dbReference type="GO" id="GO:0005634">
    <property type="term" value="C:nucleus"/>
    <property type="evidence" value="ECO:0007669"/>
    <property type="project" value="UniProtKB-SubCell"/>
</dbReference>
<feature type="DNA-binding region" description="Homeobox" evidence="5">
    <location>
        <begin position="162"/>
        <end position="221"/>
    </location>
</feature>
<evidence type="ECO:0000256" key="5">
    <source>
        <dbReference type="PROSITE-ProRule" id="PRU00108"/>
    </source>
</evidence>
<comment type="subcellular location">
    <subcellularLocation>
        <location evidence="1 5 6">Nucleus</location>
    </subcellularLocation>
</comment>
<dbReference type="Gene3D" id="1.10.10.60">
    <property type="entry name" value="Homeodomain-like"/>
    <property type="match status" value="1"/>
</dbReference>
<dbReference type="InterPro" id="IPR009057">
    <property type="entry name" value="Homeodomain-like_sf"/>
</dbReference>
<accession>A0A5S6R2G8</accession>